<feature type="coiled-coil region" evidence="8">
    <location>
        <begin position="366"/>
        <end position="407"/>
    </location>
</feature>
<reference evidence="10 11" key="1">
    <citation type="submission" date="2016-10" db="EMBL/GenBank/DDBJ databases">
        <authorList>
            <person name="de Groot N.N."/>
        </authorList>
    </citation>
    <scope>NUCLEOTIDE SEQUENCE [LARGE SCALE GENOMIC DNA]</scope>
    <source>
        <strain evidence="10 11">DSM 25186</strain>
    </source>
</reference>
<evidence type="ECO:0000256" key="5">
    <source>
        <dbReference type="ARBA" id="ARBA00022692"/>
    </source>
</evidence>
<dbReference type="OrthoDB" id="367883at2"/>
<feature type="signal peptide" evidence="9">
    <location>
        <begin position="1"/>
        <end position="22"/>
    </location>
</feature>
<comment type="subcellular location">
    <subcellularLocation>
        <location evidence="1">Cell outer membrane</location>
    </subcellularLocation>
</comment>
<evidence type="ECO:0000256" key="2">
    <source>
        <dbReference type="ARBA" id="ARBA00007613"/>
    </source>
</evidence>
<feature type="chain" id="PRO_5011718892" evidence="9">
    <location>
        <begin position="23"/>
        <end position="461"/>
    </location>
</feature>
<evidence type="ECO:0000313" key="11">
    <source>
        <dbReference type="Proteomes" id="UP000198510"/>
    </source>
</evidence>
<dbReference type="GO" id="GO:0015288">
    <property type="term" value="F:porin activity"/>
    <property type="evidence" value="ECO:0007669"/>
    <property type="project" value="TreeGrafter"/>
</dbReference>
<dbReference type="InterPro" id="IPR003423">
    <property type="entry name" value="OMP_efflux"/>
</dbReference>
<keyword evidence="7" id="KW-0998">Cell outer membrane</keyword>
<sequence>MGNHSFTVWALALSLLSFSGFAQPSEPQAFTLEEAVAYAMANSEVVKNSQLDAHNAAAQVGEIRAAGLPQISGTAELTDNFLIPVVILPAEAGGMFGGGGTPTDPDQPVVLRFGIRYQGSALLSASQMLFDGSYLVGLKAANTYKELSQKQLRQTRRDIIVNVSKAYYGALVNRERLTLLDLNISRLDSTLFQTKGLYENGFAEEIDVMRLEVQRNNLATERSNAERLVAVSEALLKFQMGYDLQMPITLKDQLAEAKVSLVPMEETFDYSQRIEYSVLETQRDLAFLDIRNTQSGYLPKLSLFARYGFTGGDDDLAALFNRQWYSQGAYGLRLTLPIFDGLQKKYRIQQNRVAYDKTQNGFALLKRQIDLERQQASAQLNNALETLENEQRNLQLAEEVARVTQLKFEEGFGSNLEVVNAEADLKAAQTNYYNALYDALVAKVDLDKANGTLLNESLSTE</sequence>
<dbReference type="Pfam" id="PF02321">
    <property type="entry name" value="OEP"/>
    <property type="match status" value="2"/>
</dbReference>
<evidence type="ECO:0000256" key="7">
    <source>
        <dbReference type="ARBA" id="ARBA00023237"/>
    </source>
</evidence>
<dbReference type="AlphaFoldDB" id="A0A1G9PII2"/>
<dbReference type="InterPro" id="IPR051906">
    <property type="entry name" value="TolC-like"/>
</dbReference>
<evidence type="ECO:0000256" key="1">
    <source>
        <dbReference type="ARBA" id="ARBA00004442"/>
    </source>
</evidence>
<dbReference type="Proteomes" id="UP000198510">
    <property type="component" value="Unassembled WGS sequence"/>
</dbReference>
<dbReference type="SUPFAM" id="SSF56954">
    <property type="entry name" value="Outer membrane efflux proteins (OEP)"/>
    <property type="match status" value="1"/>
</dbReference>
<dbReference type="STRING" id="1075417.SAMN05421823_109200"/>
<evidence type="ECO:0000313" key="10">
    <source>
        <dbReference type="EMBL" id="SDL98353.1"/>
    </source>
</evidence>
<dbReference type="PANTHER" id="PTHR30026:SF20">
    <property type="entry name" value="OUTER MEMBRANE PROTEIN TOLC"/>
    <property type="match status" value="1"/>
</dbReference>
<keyword evidence="5" id="KW-0812">Transmembrane</keyword>
<keyword evidence="9" id="KW-0732">Signal</keyword>
<comment type="similarity">
    <text evidence="2">Belongs to the outer membrane factor (OMF) (TC 1.B.17) family.</text>
</comment>
<evidence type="ECO:0000256" key="8">
    <source>
        <dbReference type="SAM" id="Coils"/>
    </source>
</evidence>
<dbReference type="Gene3D" id="1.20.1600.10">
    <property type="entry name" value="Outer membrane efflux proteins (OEP)"/>
    <property type="match status" value="1"/>
</dbReference>
<dbReference type="GO" id="GO:0015562">
    <property type="term" value="F:efflux transmembrane transporter activity"/>
    <property type="evidence" value="ECO:0007669"/>
    <property type="project" value="InterPro"/>
</dbReference>
<evidence type="ECO:0000256" key="4">
    <source>
        <dbReference type="ARBA" id="ARBA00022452"/>
    </source>
</evidence>
<evidence type="ECO:0000256" key="9">
    <source>
        <dbReference type="SAM" id="SignalP"/>
    </source>
</evidence>
<keyword evidence="6" id="KW-0472">Membrane</keyword>
<proteinExistence type="inferred from homology"/>
<accession>A0A1G9PII2</accession>
<dbReference type="EMBL" id="FNFO01000009">
    <property type="protein sequence ID" value="SDL98353.1"/>
    <property type="molecule type" value="Genomic_DNA"/>
</dbReference>
<keyword evidence="11" id="KW-1185">Reference proteome</keyword>
<name>A0A1G9PII2_9BACT</name>
<evidence type="ECO:0000256" key="6">
    <source>
        <dbReference type="ARBA" id="ARBA00023136"/>
    </source>
</evidence>
<dbReference type="RefSeq" id="WP_089685769.1">
    <property type="nucleotide sequence ID" value="NZ_FNFO01000009.1"/>
</dbReference>
<evidence type="ECO:0000256" key="3">
    <source>
        <dbReference type="ARBA" id="ARBA00022448"/>
    </source>
</evidence>
<keyword evidence="8" id="KW-0175">Coiled coil</keyword>
<organism evidence="10 11">
    <name type="scientific">Catalinimonas alkaloidigena</name>
    <dbReference type="NCBI Taxonomy" id="1075417"/>
    <lineage>
        <taxon>Bacteria</taxon>
        <taxon>Pseudomonadati</taxon>
        <taxon>Bacteroidota</taxon>
        <taxon>Cytophagia</taxon>
        <taxon>Cytophagales</taxon>
        <taxon>Catalimonadaceae</taxon>
        <taxon>Catalinimonas</taxon>
    </lineage>
</organism>
<dbReference type="GO" id="GO:0009279">
    <property type="term" value="C:cell outer membrane"/>
    <property type="evidence" value="ECO:0007669"/>
    <property type="project" value="UniProtKB-SubCell"/>
</dbReference>
<dbReference type="PANTHER" id="PTHR30026">
    <property type="entry name" value="OUTER MEMBRANE PROTEIN TOLC"/>
    <property type="match status" value="1"/>
</dbReference>
<gene>
    <name evidence="10" type="ORF">SAMN05421823_109200</name>
</gene>
<keyword evidence="4" id="KW-1134">Transmembrane beta strand</keyword>
<keyword evidence="3" id="KW-0813">Transport</keyword>
<protein>
    <submittedName>
        <fullName evidence="10">Outer membrane protein TolC</fullName>
    </submittedName>
</protein>
<dbReference type="GO" id="GO:1990281">
    <property type="term" value="C:efflux pump complex"/>
    <property type="evidence" value="ECO:0007669"/>
    <property type="project" value="TreeGrafter"/>
</dbReference>